<keyword evidence="3" id="KW-1185">Reference proteome</keyword>
<dbReference type="NCBIfam" id="NF004846">
    <property type="entry name" value="PRK06197.1"/>
    <property type="match status" value="1"/>
</dbReference>
<evidence type="ECO:0000313" key="2">
    <source>
        <dbReference type="EMBL" id="MBB5078974.1"/>
    </source>
</evidence>
<dbReference type="RefSeq" id="WP_184964132.1">
    <property type="nucleotide sequence ID" value="NZ_JACHIN010000005.1"/>
</dbReference>
<dbReference type="CDD" id="cd05327">
    <property type="entry name" value="retinol-DH_like_SDR_c_like"/>
    <property type="match status" value="1"/>
</dbReference>
<dbReference type="Proteomes" id="UP000568380">
    <property type="component" value="Unassembled WGS sequence"/>
</dbReference>
<dbReference type="GO" id="GO:0016491">
    <property type="term" value="F:oxidoreductase activity"/>
    <property type="evidence" value="ECO:0007669"/>
    <property type="project" value="UniProtKB-KW"/>
</dbReference>
<dbReference type="EMBL" id="JACHIN010000005">
    <property type="protein sequence ID" value="MBB5078974.1"/>
    <property type="molecule type" value="Genomic_DNA"/>
</dbReference>
<dbReference type="PRINTS" id="PR00081">
    <property type="entry name" value="GDHRDH"/>
</dbReference>
<organism evidence="2 3">
    <name type="scientific">Nonomuraea endophytica</name>
    <dbReference type="NCBI Taxonomy" id="714136"/>
    <lineage>
        <taxon>Bacteria</taxon>
        <taxon>Bacillati</taxon>
        <taxon>Actinomycetota</taxon>
        <taxon>Actinomycetes</taxon>
        <taxon>Streptosporangiales</taxon>
        <taxon>Streptosporangiaceae</taxon>
        <taxon>Nonomuraea</taxon>
    </lineage>
</organism>
<sequence length="309" mass="32423">MGWTAADIGDLSGLTAVVTGANSGIGMIAAGELARRGAATVLACRDVAKGEAAVELMRKAAPDASIEVRQLDLADLASVRAFAAAYTGGLDILVNNAGVMALPYRQTVDGFEMQFGTNHLGHFALTGLLLPRLLERPDPRVVTVSSGLHKTGRIDFDDLQGERAYRKWAAYGQSKLANLLFAYELQRRAAGALTSVAAHPGYAATNLQAAGPRMEGNAILEFGSRLGNILFAQSAERGALPLLYAATERGLAGGTYVGPDGAFGSRGYPTTVDSSPASKDRTVAARLWTVSEDLTGVQYDFPSDTDSAK</sequence>
<gene>
    <name evidence="2" type="ORF">HNR40_004460</name>
</gene>
<dbReference type="Gene3D" id="3.40.50.720">
    <property type="entry name" value="NAD(P)-binding Rossmann-like Domain"/>
    <property type="match status" value="1"/>
</dbReference>
<dbReference type="PANTHER" id="PTHR43157">
    <property type="entry name" value="PHOSPHATIDYLINOSITOL-GLYCAN BIOSYNTHESIS CLASS F PROTEIN-RELATED"/>
    <property type="match status" value="1"/>
</dbReference>
<dbReference type="InterPro" id="IPR002347">
    <property type="entry name" value="SDR_fam"/>
</dbReference>
<protein>
    <submittedName>
        <fullName evidence="2">NAD(P)-dependent dehydrogenase (Short-subunit alcohol dehydrogenase family)</fullName>
    </submittedName>
</protein>
<dbReference type="NCBIfam" id="NF004513">
    <property type="entry name" value="PRK05854.1"/>
    <property type="match status" value="1"/>
</dbReference>
<dbReference type="Pfam" id="PF00106">
    <property type="entry name" value="adh_short"/>
    <property type="match status" value="1"/>
</dbReference>
<dbReference type="AlphaFoldDB" id="A0A7W8A3S0"/>
<dbReference type="SUPFAM" id="SSF51735">
    <property type="entry name" value="NAD(P)-binding Rossmann-fold domains"/>
    <property type="match status" value="1"/>
</dbReference>
<dbReference type="PANTHER" id="PTHR43157:SF31">
    <property type="entry name" value="PHOSPHATIDYLINOSITOL-GLYCAN BIOSYNTHESIS CLASS F PROTEIN"/>
    <property type="match status" value="1"/>
</dbReference>
<accession>A0A7W8A3S0</accession>
<dbReference type="InterPro" id="IPR036291">
    <property type="entry name" value="NAD(P)-bd_dom_sf"/>
</dbReference>
<evidence type="ECO:0000256" key="1">
    <source>
        <dbReference type="ARBA" id="ARBA00023002"/>
    </source>
</evidence>
<evidence type="ECO:0000313" key="3">
    <source>
        <dbReference type="Proteomes" id="UP000568380"/>
    </source>
</evidence>
<reference evidence="2 3" key="1">
    <citation type="submission" date="2020-08" db="EMBL/GenBank/DDBJ databases">
        <title>Genomic Encyclopedia of Type Strains, Phase IV (KMG-IV): sequencing the most valuable type-strain genomes for metagenomic binning, comparative biology and taxonomic classification.</title>
        <authorList>
            <person name="Goeker M."/>
        </authorList>
    </citation>
    <scope>NUCLEOTIDE SEQUENCE [LARGE SCALE GENOMIC DNA]</scope>
    <source>
        <strain evidence="2 3">DSM 45385</strain>
    </source>
</reference>
<keyword evidence="1" id="KW-0560">Oxidoreductase</keyword>
<name>A0A7W8A3S0_9ACTN</name>
<comment type="caution">
    <text evidence="2">The sequence shown here is derived from an EMBL/GenBank/DDBJ whole genome shotgun (WGS) entry which is preliminary data.</text>
</comment>
<proteinExistence type="predicted"/>